<dbReference type="InterPro" id="IPR037855">
    <property type="entry name" value="Vps36"/>
</dbReference>
<dbReference type="InterPro" id="IPR021648">
    <property type="entry name" value="GLUE_dom"/>
</dbReference>
<dbReference type="Gene3D" id="2.30.30.380">
    <property type="entry name" value="Zn-finger domain of Sec23/24"/>
    <property type="match status" value="1"/>
</dbReference>
<accession>A0A9P6E4W0</accession>
<dbReference type="Pfam" id="PF11605">
    <property type="entry name" value="Vps36_ESCRT-II"/>
    <property type="match status" value="1"/>
</dbReference>
<dbReference type="PROSITE" id="PS51495">
    <property type="entry name" value="GLUE"/>
    <property type="match status" value="1"/>
</dbReference>
<feature type="region of interest" description="Disordered" evidence="8">
    <location>
        <begin position="211"/>
        <end position="233"/>
    </location>
</feature>
<dbReference type="GO" id="GO:0043328">
    <property type="term" value="P:protein transport to vacuole involved in ubiquitin-dependent protein catabolic process via the multivesicular body sorting pathway"/>
    <property type="evidence" value="ECO:0007669"/>
    <property type="project" value="UniProtKB-UniRule"/>
</dbReference>
<keyword evidence="7" id="KW-0967">Endosome</keyword>
<dbReference type="InterPro" id="IPR040608">
    <property type="entry name" value="Snf8/Vps36"/>
</dbReference>
<sequence length="574" mass="62534">MALKRYTKSIDGSIPVQALLYDEEESLTSQDAVGIYDRSQKSPNHQNGTITITSHRIFYVDAQEPENNSFVLNLSHISQTEYYAGLFKSSAKVTCHLSGTPTSQSSDTQEAAFDSWECEVCAFRNPPKLSLAAARVCELCGIPRSSVPVLPHSAPLSTSLPSSSLSLSASLAADSHNSRKRTEITCPACTFLNYPSLRQCEICGTDLPKAKGELKSAPASRPLTPDPDDDDTPRFIRLSFRKGGDKSFYAMLKSSLKNKAWEERGSTSQQTKADTQTLDRNAVSTPGISGILRTVESSTQGRDSDMKDALQDLEALMSKAKDMVKIAAELNEKLTAATTAAADVSPNARLHAQMSGSTKEEPEEATFIRSSLSQLGLQMTNAPVTMDMMKDERNWLESLAKELSKVLQGSHQSNRNVENSNAGGLMKTRGIIALDEVWGGWNRARGVALIPPSTFLQVIPILPTYTSPPIHHRAFTSGLNVLHTPPYSHKEFSATIFNHLMEFESLTLNDLASSEDGESIPSGLLSEMMDAVEVDGDICRDDLAAAIDGGSSGTSAEIRWYLNYFNACSWDGQE</sequence>
<evidence type="ECO:0000256" key="8">
    <source>
        <dbReference type="SAM" id="MobiDB-lite"/>
    </source>
</evidence>
<dbReference type="Gene3D" id="1.10.10.10">
    <property type="entry name" value="Winged helix-like DNA-binding domain superfamily/Winged helix DNA-binding domain"/>
    <property type="match status" value="1"/>
</dbReference>
<comment type="similarity">
    <text evidence="1 7">Belongs to the VPS36 family.</text>
</comment>
<comment type="subunit">
    <text evidence="7">Component of the endosomal sorting complex required for transport II (ESCRT-II).</text>
</comment>
<dbReference type="SUPFAM" id="SSF46785">
    <property type="entry name" value="Winged helix' DNA-binding domain"/>
    <property type="match status" value="1"/>
</dbReference>
<gene>
    <name evidence="10" type="ORF">CPB83DRAFT_911210</name>
</gene>
<dbReference type="GO" id="GO:0000814">
    <property type="term" value="C:ESCRT II complex"/>
    <property type="evidence" value="ECO:0007669"/>
    <property type="project" value="UniProtKB-UniRule"/>
</dbReference>
<evidence type="ECO:0000256" key="5">
    <source>
        <dbReference type="ARBA" id="ARBA00022833"/>
    </source>
</evidence>
<keyword evidence="2 7" id="KW-0813">Transport</keyword>
<keyword evidence="5" id="KW-0862">Zinc</keyword>
<evidence type="ECO:0000256" key="1">
    <source>
        <dbReference type="ARBA" id="ARBA00009697"/>
    </source>
</evidence>
<organism evidence="10 11">
    <name type="scientific">Crepidotus variabilis</name>
    <dbReference type="NCBI Taxonomy" id="179855"/>
    <lineage>
        <taxon>Eukaryota</taxon>
        <taxon>Fungi</taxon>
        <taxon>Dikarya</taxon>
        <taxon>Basidiomycota</taxon>
        <taxon>Agaricomycotina</taxon>
        <taxon>Agaricomycetes</taxon>
        <taxon>Agaricomycetidae</taxon>
        <taxon>Agaricales</taxon>
        <taxon>Agaricineae</taxon>
        <taxon>Crepidotaceae</taxon>
        <taxon>Crepidotus</taxon>
    </lineage>
</organism>
<dbReference type="GO" id="GO:0043130">
    <property type="term" value="F:ubiquitin binding"/>
    <property type="evidence" value="ECO:0007669"/>
    <property type="project" value="UniProtKB-UniRule"/>
</dbReference>
<comment type="subcellular location">
    <subcellularLocation>
        <location evidence="7">Cytoplasm</location>
    </subcellularLocation>
    <subcellularLocation>
        <location evidence="7">Endosome</location>
    </subcellularLocation>
</comment>
<dbReference type="PANTHER" id="PTHR13128">
    <property type="entry name" value="VACUOLAR PROTEIN-SORTING-ASSOCIATED PROTEIN 36"/>
    <property type="match status" value="1"/>
</dbReference>
<dbReference type="SUPFAM" id="SSF50729">
    <property type="entry name" value="PH domain-like"/>
    <property type="match status" value="2"/>
</dbReference>
<dbReference type="InterPro" id="IPR036390">
    <property type="entry name" value="WH_DNA-bd_sf"/>
</dbReference>
<comment type="caution">
    <text evidence="10">The sequence shown here is derived from an EMBL/GenBank/DDBJ whole genome shotgun (WGS) entry which is preliminary data.</text>
</comment>
<reference evidence="10" key="1">
    <citation type="submission" date="2020-11" db="EMBL/GenBank/DDBJ databases">
        <authorList>
            <consortium name="DOE Joint Genome Institute"/>
            <person name="Ahrendt S."/>
            <person name="Riley R."/>
            <person name="Andreopoulos W."/>
            <person name="Labutti K."/>
            <person name="Pangilinan J."/>
            <person name="Ruiz-Duenas F.J."/>
            <person name="Barrasa J.M."/>
            <person name="Sanchez-Garcia M."/>
            <person name="Camarero S."/>
            <person name="Miyauchi S."/>
            <person name="Serrano A."/>
            <person name="Linde D."/>
            <person name="Babiker R."/>
            <person name="Drula E."/>
            <person name="Ayuso-Fernandez I."/>
            <person name="Pacheco R."/>
            <person name="Padilla G."/>
            <person name="Ferreira P."/>
            <person name="Barriuso J."/>
            <person name="Kellner H."/>
            <person name="Castanera R."/>
            <person name="Alfaro M."/>
            <person name="Ramirez L."/>
            <person name="Pisabarro A.G."/>
            <person name="Kuo A."/>
            <person name="Tritt A."/>
            <person name="Lipzen A."/>
            <person name="He G."/>
            <person name="Yan M."/>
            <person name="Ng V."/>
            <person name="Cullen D."/>
            <person name="Martin F."/>
            <person name="Rosso M.-N."/>
            <person name="Henrissat B."/>
            <person name="Hibbett D."/>
            <person name="Martinez A.T."/>
            <person name="Grigoriev I.V."/>
        </authorList>
    </citation>
    <scope>NUCLEOTIDE SEQUENCE</scope>
    <source>
        <strain evidence="10">CBS 506.95</strain>
    </source>
</reference>
<name>A0A9P6E4W0_9AGAR</name>
<proteinExistence type="inferred from homology"/>
<dbReference type="GO" id="GO:0008270">
    <property type="term" value="F:zinc ion binding"/>
    <property type="evidence" value="ECO:0007669"/>
    <property type="project" value="UniProtKB-KW"/>
</dbReference>
<comment type="function">
    <text evidence="7">Component of the ESCRT-II complex (endosomal sorting complex required for transport II), which is required for multivesicular body (MVB) formation and sorting of endosomal cargo proteins into MVBs.</text>
</comment>
<evidence type="ECO:0000259" key="9">
    <source>
        <dbReference type="PROSITE" id="PS51495"/>
    </source>
</evidence>
<evidence type="ECO:0000256" key="7">
    <source>
        <dbReference type="RuleBase" id="RU367095"/>
    </source>
</evidence>
<evidence type="ECO:0000256" key="6">
    <source>
        <dbReference type="ARBA" id="ARBA00022927"/>
    </source>
</evidence>
<keyword evidence="11" id="KW-1185">Reference proteome</keyword>
<evidence type="ECO:0000313" key="11">
    <source>
        <dbReference type="Proteomes" id="UP000807306"/>
    </source>
</evidence>
<evidence type="ECO:0000313" key="10">
    <source>
        <dbReference type="EMBL" id="KAF9522606.1"/>
    </source>
</evidence>
<protein>
    <recommendedName>
        <fullName evidence="7">Vacuolar protein-sorting-associated protein 36</fullName>
    </recommendedName>
    <alternativeName>
        <fullName evidence="7">ESCRT-II complex subunit VPS36</fullName>
    </alternativeName>
</protein>
<keyword evidence="4" id="KW-0863">Zinc-finger</keyword>
<dbReference type="Pfam" id="PF04157">
    <property type="entry name" value="EAP30"/>
    <property type="match status" value="1"/>
</dbReference>
<dbReference type="EMBL" id="MU157939">
    <property type="protein sequence ID" value="KAF9522606.1"/>
    <property type="molecule type" value="Genomic_DNA"/>
</dbReference>
<dbReference type="OrthoDB" id="271448at2759"/>
<dbReference type="AlphaFoldDB" id="A0A9P6E4W0"/>
<dbReference type="InterPro" id="IPR011993">
    <property type="entry name" value="PH-like_dom_sf"/>
</dbReference>
<dbReference type="InterPro" id="IPR036388">
    <property type="entry name" value="WH-like_DNA-bd_sf"/>
</dbReference>
<dbReference type="Proteomes" id="UP000807306">
    <property type="component" value="Unassembled WGS sequence"/>
</dbReference>
<dbReference type="Gene3D" id="2.30.29.30">
    <property type="entry name" value="Pleckstrin-homology domain (PH domain)/Phosphotyrosine-binding domain (PTB)"/>
    <property type="match status" value="1"/>
</dbReference>
<evidence type="ECO:0000256" key="4">
    <source>
        <dbReference type="ARBA" id="ARBA00022771"/>
    </source>
</evidence>
<dbReference type="SMART" id="SM00547">
    <property type="entry name" value="ZnF_RBZ"/>
    <property type="match status" value="2"/>
</dbReference>
<keyword evidence="6 7" id="KW-0653">Protein transport</keyword>
<dbReference type="GO" id="GO:0032266">
    <property type="term" value="F:phosphatidylinositol-3-phosphate binding"/>
    <property type="evidence" value="ECO:0007669"/>
    <property type="project" value="UniProtKB-UniRule"/>
</dbReference>
<keyword evidence="3" id="KW-0479">Metal-binding</keyword>
<keyword evidence="7" id="KW-0963">Cytoplasm</keyword>
<dbReference type="InterPro" id="IPR001876">
    <property type="entry name" value="Znf_RanBP2"/>
</dbReference>
<evidence type="ECO:0000256" key="2">
    <source>
        <dbReference type="ARBA" id="ARBA00022448"/>
    </source>
</evidence>
<feature type="domain" description="GLUE N-terminal" evidence="9">
    <location>
        <begin position="10"/>
        <end position="268"/>
    </location>
</feature>
<dbReference type="PANTHER" id="PTHR13128:SF12">
    <property type="entry name" value="VACUOLAR PROTEIN-SORTING-ASSOCIATED PROTEIN 36"/>
    <property type="match status" value="1"/>
</dbReference>
<evidence type="ECO:0000256" key="3">
    <source>
        <dbReference type="ARBA" id="ARBA00022723"/>
    </source>
</evidence>
<dbReference type="Gene3D" id="6.10.140.260">
    <property type="match status" value="1"/>
</dbReference>
<dbReference type="GO" id="GO:0031902">
    <property type="term" value="C:late endosome membrane"/>
    <property type="evidence" value="ECO:0007669"/>
    <property type="project" value="UniProtKB-UniRule"/>
</dbReference>